<feature type="compositionally biased region" description="Low complexity" evidence="2">
    <location>
        <begin position="778"/>
        <end position="790"/>
    </location>
</feature>
<dbReference type="FunCoup" id="A0A2K3D296">
    <property type="interactions" value="602"/>
</dbReference>
<keyword evidence="3" id="KW-0812">Transmembrane</keyword>
<evidence type="ECO:0000313" key="5">
    <source>
        <dbReference type="EMBL" id="PNW74652.1"/>
    </source>
</evidence>
<dbReference type="Pfam" id="PF23468">
    <property type="entry name" value="ARC6"/>
    <property type="match status" value="2"/>
</dbReference>
<dbReference type="Gene3D" id="1.10.287.110">
    <property type="entry name" value="DnaJ domain"/>
    <property type="match status" value="1"/>
</dbReference>
<feature type="compositionally biased region" description="Pro residues" evidence="2">
    <location>
        <begin position="462"/>
        <end position="472"/>
    </location>
</feature>
<gene>
    <name evidence="5" type="ORF">CHLRE_12g488500v5</name>
</gene>
<dbReference type="GeneID" id="5716665"/>
<protein>
    <recommendedName>
        <fullName evidence="4">J domain-containing protein</fullName>
    </recommendedName>
</protein>
<keyword evidence="3" id="KW-1133">Transmembrane helix</keyword>
<feature type="region of interest" description="Disordered" evidence="2">
    <location>
        <begin position="448"/>
        <end position="490"/>
    </location>
</feature>
<reference evidence="5 6" key="1">
    <citation type="journal article" date="2007" name="Science">
        <title>The Chlamydomonas genome reveals the evolution of key animal and plant functions.</title>
        <authorList>
            <person name="Merchant S.S."/>
            <person name="Prochnik S.E."/>
            <person name="Vallon O."/>
            <person name="Harris E.H."/>
            <person name="Karpowicz S.J."/>
            <person name="Witman G.B."/>
            <person name="Terry A."/>
            <person name="Salamov A."/>
            <person name="Fritz-Laylin L.K."/>
            <person name="Marechal-Drouard L."/>
            <person name="Marshall W.F."/>
            <person name="Qu L.H."/>
            <person name="Nelson D.R."/>
            <person name="Sanderfoot A.A."/>
            <person name="Spalding M.H."/>
            <person name="Kapitonov V.V."/>
            <person name="Ren Q."/>
            <person name="Ferris P."/>
            <person name="Lindquist E."/>
            <person name="Shapiro H."/>
            <person name="Lucas S.M."/>
            <person name="Grimwood J."/>
            <person name="Schmutz J."/>
            <person name="Cardol P."/>
            <person name="Cerutti H."/>
            <person name="Chanfreau G."/>
            <person name="Chen C.L."/>
            <person name="Cognat V."/>
            <person name="Croft M.T."/>
            <person name="Dent R."/>
            <person name="Dutcher S."/>
            <person name="Fernandez E."/>
            <person name="Fukuzawa H."/>
            <person name="Gonzalez-Ballester D."/>
            <person name="Gonzalez-Halphen D."/>
            <person name="Hallmann A."/>
            <person name="Hanikenne M."/>
            <person name="Hippler M."/>
            <person name="Inwood W."/>
            <person name="Jabbari K."/>
            <person name="Kalanon M."/>
            <person name="Kuras R."/>
            <person name="Lefebvre P.A."/>
            <person name="Lemaire S.D."/>
            <person name="Lobanov A.V."/>
            <person name="Lohr M."/>
            <person name="Manuell A."/>
            <person name="Meier I."/>
            <person name="Mets L."/>
            <person name="Mittag M."/>
            <person name="Mittelmeier T."/>
            <person name="Moroney J.V."/>
            <person name="Moseley J."/>
            <person name="Napoli C."/>
            <person name="Nedelcu A.M."/>
            <person name="Niyogi K."/>
            <person name="Novoselov S.V."/>
            <person name="Paulsen I.T."/>
            <person name="Pazour G."/>
            <person name="Purton S."/>
            <person name="Ral J.P."/>
            <person name="Riano-Pachon D.M."/>
            <person name="Riekhof W."/>
            <person name="Rymarquis L."/>
            <person name="Schroda M."/>
            <person name="Stern D."/>
            <person name="Umen J."/>
            <person name="Willows R."/>
            <person name="Wilson N."/>
            <person name="Zimmer S.L."/>
            <person name="Allmer J."/>
            <person name="Balk J."/>
            <person name="Bisova K."/>
            <person name="Chen C.J."/>
            <person name="Elias M."/>
            <person name="Gendler K."/>
            <person name="Hauser C."/>
            <person name="Lamb M.R."/>
            <person name="Ledford H."/>
            <person name="Long J.C."/>
            <person name="Minagawa J."/>
            <person name="Page M.D."/>
            <person name="Pan J."/>
            <person name="Pootakham W."/>
            <person name="Roje S."/>
            <person name="Rose A."/>
            <person name="Stahlberg E."/>
            <person name="Terauchi A.M."/>
            <person name="Yang P."/>
            <person name="Ball S."/>
            <person name="Bowler C."/>
            <person name="Dieckmann C.L."/>
            <person name="Gladyshev V.N."/>
            <person name="Green P."/>
            <person name="Jorgensen R."/>
            <person name="Mayfield S."/>
            <person name="Mueller-Roeber B."/>
            <person name="Rajamani S."/>
            <person name="Sayre R.T."/>
            <person name="Brokstein P."/>
            <person name="Dubchak I."/>
            <person name="Goodstein D."/>
            <person name="Hornick L."/>
            <person name="Huang Y.W."/>
            <person name="Jhaveri J."/>
            <person name="Luo Y."/>
            <person name="Martinez D."/>
            <person name="Ngau W.C."/>
            <person name="Otillar B."/>
            <person name="Poliakov A."/>
            <person name="Porter A."/>
            <person name="Szajkowski L."/>
            <person name="Werner G."/>
            <person name="Zhou K."/>
            <person name="Grigoriev I.V."/>
            <person name="Rokhsar D.S."/>
            <person name="Grossman A.R."/>
        </authorList>
    </citation>
    <scope>NUCLEOTIDE SEQUENCE [LARGE SCALE GENOMIC DNA]</scope>
    <source>
        <strain evidence="6">CC-503</strain>
    </source>
</reference>
<dbReference type="AlphaFoldDB" id="A0A2K3D296"/>
<dbReference type="EMBL" id="CM008973">
    <property type="protein sequence ID" value="PNW74652.1"/>
    <property type="molecule type" value="Genomic_DNA"/>
</dbReference>
<dbReference type="OMA" id="APEYACE"/>
<proteinExistence type="predicted"/>
<feature type="region of interest" description="Disordered" evidence="2">
    <location>
        <begin position="778"/>
        <end position="818"/>
    </location>
</feature>
<keyword evidence="6" id="KW-1185">Reference proteome</keyword>
<feature type="domain" description="J" evidence="4">
    <location>
        <begin position="85"/>
        <end position="149"/>
    </location>
</feature>
<evidence type="ECO:0000313" key="6">
    <source>
        <dbReference type="Proteomes" id="UP000006906"/>
    </source>
</evidence>
<dbReference type="KEGG" id="cre:CHLRE_12g488500v5"/>
<dbReference type="ExpressionAtlas" id="A0A2K3D296">
    <property type="expression patterns" value="baseline"/>
</dbReference>
<dbReference type="PANTHER" id="PTHR33925">
    <property type="entry name" value="PLASTID DIVISION PROTEIN CDP1, CHLOROPLASTIC-RELATED"/>
    <property type="match status" value="1"/>
</dbReference>
<dbReference type="Gramene" id="PNW74652">
    <property type="protein sequence ID" value="PNW74652"/>
    <property type="gene ID" value="CHLRE_12g488500v5"/>
</dbReference>
<dbReference type="Pfam" id="PF25515">
    <property type="entry name" value="Arm_PDR"/>
    <property type="match status" value="2"/>
</dbReference>
<dbReference type="Proteomes" id="UP000006906">
    <property type="component" value="Chromosome 12"/>
</dbReference>
<evidence type="ECO:0000256" key="1">
    <source>
        <dbReference type="SAM" id="Coils"/>
    </source>
</evidence>
<dbReference type="STRING" id="3055.A0A2K3D296"/>
<feature type="coiled-coil region" evidence="1">
    <location>
        <begin position="402"/>
        <end position="429"/>
    </location>
</feature>
<keyword evidence="3" id="KW-0472">Membrane</keyword>
<dbReference type="PROSITE" id="PS50076">
    <property type="entry name" value="DNAJ_2"/>
    <property type="match status" value="1"/>
</dbReference>
<dbReference type="InterPro" id="IPR044685">
    <property type="entry name" value="CPD1-like"/>
</dbReference>
<dbReference type="InterPro" id="IPR036869">
    <property type="entry name" value="J_dom_sf"/>
</dbReference>
<evidence type="ECO:0000256" key="3">
    <source>
        <dbReference type="SAM" id="Phobius"/>
    </source>
</evidence>
<dbReference type="InterPro" id="IPR001623">
    <property type="entry name" value="DnaJ_domain"/>
</dbReference>
<feature type="compositionally biased region" description="Low complexity" evidence="2">
    <location>
        <begin position="473"/>
        <end position="490"/>
    </location>
</feature>
<dbReference type="InParanoid" id="A0A2K3D296"/>
<organism evidence="5 6">
    <name type="scientific">Chlamydomonas reinhardtii</name>
    <name type="common">Chlamydomonas smithii</name>
    <dbReference type="NCBI Taxonomy" id="3055"/>
    <lineage>
        <taxon>Eukaryota</taxon>
        <taxon>Viridiplantae</taxon>
        <taxon>Chlorophyta</taxon>
        <taxon>core chlorophytes</taxon>
        <taxon>Chlorophyceae</taxon>
        <taxon>CS clade</taxon>
        <taxon>Chlamydomonadales</taxon>
        <taxon>Chlamydomonadaceae</taxon>
        <taxon>Chlamydomonas</taxon>
    </lineage>
</organism>
<feature type="transmembrane region" description="Helical" evidence="3">
    <location>
        <begin position="852"/>
        <end position="872"/>
    </location>
</feature>
<name>A0A2K3D296_CHLRE</name>
<accession>A0A2K3D296</accession>
<evidence type="ECO:0000259" key="4">
    <source>
        <dbReference type="PROSITE" id="PS50076"/>
    </source>
</evidence>
<dbReference type="RefSeq" id="XP_042918057.1">
    <property type="nucleotide sequence ID" value="XM_043067878.1"/>
</dbReference>
<dbReference type="OrthoDB" id="512200at2759"/>
<evidence type="ECO:0000256" key="2">
    <source>
        <dbReference type="SAM" id="MobiDB-lite"/>
    </source>
</evidence>
<keyword evidence="1" id="KW-0175">Coiled coil</keyword>
<dbReference type="InterPro" id="IPR058032">
    <property type="entry name" value="CDP1-like_a_solenoid_1"/>
</dbReference>
<dbReference type="InterPro" id="IPR057137">
    <property type="entry name" value="CDP1-like_a_solenoid_2"/>
</dbReference>
<dbReference type="SUPFAM" id="SSF46565">
    <property type="entry name" value="Chaperone J-domain"/>
    <property type="match status" value="1"/>
</dbReference>
<sequence>MQLQRSAHPSVAGSWTRSSQRCVRRLGLAGGSLPKPLIHNAKNNSAVRSGRSVRLSVFAFRDAEQTSANPRGSMNSAEHVSVAVDYYRMLHVPRVSRPDAIRKAYENLVKQPPAAAYSADTLFARAVLLKAAAESLTDPDLRRSYDAKLAAGHTALRVSQQDLPGALVVLQEIGEHQLVLDLGLRWLEVNGGQPDAGDVAAAVALAYCDRAGERLTSQLQPPPASALPGPDGAAVPHAHVGAVLPACDDLDAALSKLRRYGMAQQLQQQIVGALRDLAPEYACELAALPLGAETAARRAKGVALMRGVLRAAATVAAATAKPEAAADDSDDDEVDPRSVLAAARRMLTRSRDVLTCSEQVALLPDALRGSGVSPTPDALYDGALAHLVDGFRNGWPHSVHQADQLLAKLEAQQARAAAMRREQSELAAAAAARRAMYSGPAAAHGPTLYTNYNNPAGSGNGAPPPPPRPMPMVPRGDGQHAMAASVAAHVHSTAMAEHAARSAAGGAAGASDGGAHANGVALERAVCAVLLGDYTAAVERLGLDTNAAVEQEQLREFVLAHSPNGRGDLRPGLRALATRWLEGVALASFRDTAGSPVPPLEASWFADLRVAFYLQVWRLCRVEQVLAAAHFLANLLPNMLKAIAGTAVKVAANTAVAASRAQRLSATVAASTATASSSSSAARGARAGALSAATAAAHAARRQQANAVGASIVGADVLPPTAVAAAAAAGTAAAAAVTGPALGRGAAASASSFEEGAAEAADLRRRFVATSRGASAAVGAPTAPAAMTGPQHGAASAAQSHREEDEDSHGGQEGGVPRRMSEADLRAHLAGLEKAMWDSELPPPPPSRAQKALTYAAGLLAVVVAFLVSSFFRRNDGAASALAPAAVTTASVAVSAQPAKPGKATRSAH</sequence>
<dbReference type="PANTHER" id="PTHR33925:SF1">
    <property type="entry name" value="PROTEIN ACCUMULATION AND REPLICATION OF CHLOROPLASTS 6, CHLOROPLASTIC"/>
    <property type="match status" value="1"/>
</dbReference>